<evidence type="ECO:0000313" key="1">
    <source>
        <dbReference type="EMBL" id="MBW83703.1"/>
    </source>
</evidence>
<dbReference type="EMBL" id="GGEC01003220">
    <property type="protein sequence ID" value="MBW83703.1"/>
    <property type="molecule type" value="Transcribed_RNA"/>
</dbReference>
<sequence length="65" mass="7722">MQTTYFEIVMMYFSNASHIMKVLINERVECRYSLNPFSKTTMSDYCKINSIKFFSSFKQIVVSRS</sequence>
<organism evidence="1">
    <name type="scientific">Rhizophora mucronata</name>
    <name type="common">Asiatic mangrove</name>
    <dbReference type="NCBI Taxonomy" id="61149"/>
    <lineage>
        <taxon>Eukaryota</taxon>
        <taxon>Viridiplantae</taxon>
        <taxon>Streptophyta</taxon>
        <taxon>Embryophyta</taxon>
        <taxon>Tracheophyta</taxon>
        <taxon>Spermatophyta</taxon>
        <taxon>Magnoliopsida</taxon>
        <taxon>eudicotyledons</taxon>
        <taxon>Gunneridae</taxon>
        <taxon>Pentapetalae</taxon>
        <taxon>rosids</taxon>
        <taxon>fabids</taxon>
        <taxon>Malpighiales</taxon>
        <taxon>Rhizophoraceae</taxon>
        <taxon>Rhizophora</taxon>
    </lineage>
</organism>
<accession>A0A2P2IR55</accession>
<protein>
    <submittedName>
        <fullName evidence="1">Uncharacterized protein</fullName>
    </submittedName>
</protein>
<dbReference type="AlphaFoldDB" id="A0A2P2IR55"/>
<proteinExistence type="predicted"/>
<name>A0A2P2IR55_RHIMU</name>
<reference evidence="1" key="1">
    <citation type="submission" date="2018-02" db="EMBL/GenBank/DDBJ databases">
        <title>Rhizophora mucronata_Transcriptome.</title>
        <authorList>
            <person name="Meera S.P."/>
            <person name="Sreeshan A."/>
            <person name="Augustine A."/>
        </authorList>
    </citation>
    <scope>NUCLEOTIDE SEQUENCE</scope>
    <source>
        <tissue evidence="1">Leaf</tissue>
    </source>
</reference>